<proteinExistence type="predicted"/>
<dbReference type="STRING" id="1802165.A3F94_00975"/>
<dbReference type="Proteomes" id="UP000176770">
    <property type="component" value="Unassembled WGS sequence"/>
</dbReference>
<dbReference type="Gene3D" id="3.40.10.10">
    <property type="entry name" value="DNA Methylphosphotriester Repair Domain"/>
    <property type="match status" value="1"/>
</dbReference>
<keyword evidence="1" id="KW-1133">Transmembrane helix</keyword>
<gene>
    <name evidence="2" type="ORF">A3F94_00975</name>
</gene>
<accession>A0A1G2HH19</accession>
<dbReference type="SUPFAM" id="SSF57884">
    <property type="entry name" value="Ada DNA repair protein, N-terminal domain (N-Ada 10)"/>
    <property type="match status" value="1"/>
</dbReference>
<sequence>MNERNKNSLFLATIISLSIITVFSLGYFISNLVKFQKPSIIVEKTNTAIDYTRKVQNLQVSVVASVNSDKYHYEHCSGAKRISEKNKIYFENSAEAEKAGFTLANNCK</sequence>
<evidence type="ECO:0000313" key="2">
    <source>
        <dbReference type="EMBL" id="OGZ61753.1"/>
    </source>
</evidence>
<feature type="transmembrane region" description="Helical" evidence="1">
    <location>
        <begin position="9"/>
        <end position="29"/>
    </location>
</feature>
<comment type="caution">
    <text evidence="2">The sequence shown here is derived from an EMBL/GenBank/DDBJ whole genome shotgun (WGS) entry which is preliminary data.</text>
</comment>
<evidence type="ECO:0000256" key="1">
    <source>
        <dbReference type="SAM" id="Phobius"/>
    </source>
</evidence>
<keyword evidence="1" id="KW-0472">Membrane</keyword>
<dbReference type="InterPro" id="IPR035451">
    <property type="entry name" value="Ada-like_dom_sf"/>
</dbReference>
<protein>
    <recommendedName>
        <fullName evidence="4">Ada DNA repair metal-binding domain-containing protein</fullName>
    </recommendedName>
</protein>
<keyword evidence="1" id="KW-0812">Transmembrane</keyword>
<evidence type="ECO:0008006" key="4">
    <source>
        <dbReference type="Google" id="ProtNLM"/>
    </source>
</evidence>
<reference evidence="2 3" key="1">
    <citation type="journal article" date="2016" name="Nat. Commun.">
        <title>Thousands of microbial genomes shed light on interconnected biogeochemical processes in an aquifer system.</title>
        <authorList>
            <person name="Anantharaman K."/>
            <person name="Brown C.T."/>
            <person name="Hug L.A."/>
            <person name="Sharon I."/>
            <person name="Castelle C.J."/>
            <person name="Probst A.J."/>
            <person name="Thomas B.C."/>
            <person name="Singh A."/>
            <person name="Wilkins M.J."/>
            <person name="Karaoz U."/>
            <person name="Brodie E.L."/>
            <person name="Williams K.H."/>
            <person name="Hubbard S.S."/>
            <person name="Banfield J.F."/>
        </authorList>
    </citation>
    <scope>NUCLEOTIDE SEQUENCE [LARGE SCALE GENOMIC DNA]</scope>
</reference>
<name>A0A1G2HH19_9BACT</name>
<evidence type="ECO:0000313" key="3">
    <source>
        <dbReference type="Proteomes" id="UP000176770"/>
    </source>
</evidence>
<dbReference type="EMBL" id="MHOK01000017">
    <property type="protein sequence ID" value="OGZ61753.1"/>
    <property type="molecule type" value="Genomic_DNA"/>
</dbReference>
<dbReference type="AlphaFoldDB" id="A0A1G2HH19"/>
<organism evidence="2 3">
    <name type="scientific">Candidatus Spechtbacteria bacterium RIFCSPLOWO2_12_FULL_38_22</name>
    <dbReference type="NCBI Taxonomy" id="1802165"/>
    <lineage>
        <taxon>Bacteria</taxon>
        <taxon>Candidatus Spechtiibacteriota</taxon>
    </lineage>
</organism>